<feature type="region of interest" description="Disordered" evidence="1">
    <location>
        <begin position="165"/>
        <end position="248"/>
    </location>
</feature>
<feature type="compositionally biased region" description="Polar residues" evidence="1">
    <location>
        <begin position="167"/>
        <end position="178"/>
    </location>
</feature>
<protein>
    <submittedName>
        <fullName evidence="2">Uncharacterized protein</fullName>
    </submittedName>
</protein>
<evidence type="ECO:0000256" key="1">
    <source>
        <dbReference type="SAM" id="MobiDB-lite"/>
    </source>
</evidence>
<keyword evidence="3" id="KW-1185">Reference proteome</keyword>
<feature type="region of interest" description="Disordered" evidence="1">
    <location>
        <begin position="263"/>
        <end position="284"/>
    </location>
</feature>
<feature type="compositionally biased region" description="Pro residues" evidence="1">
    <location>
        <begin position="182"/>
        <end position="239"/>
    </location>
</feature>
<evidence type="ECO:0000313" key="3">
    <source>
        <dbReference type="Proteomes" id="UP000218785"/>
    </source>
</evidence>
<gene>
    <name evidence="2" type="ORF">NIES37_06770</name>
</gene>
<organism evidence="2 3">
    <name type="scientific">Tolypothrix tenuis PCC 7101</name>
    <dbReference type="NCBI Taxonomy" id="231146"/>
    <lineage>
        <taxon>Bacteria</taxon>
        <taxon>Bacillati</taxon>
        <taxon>Cyanobacteriota</taxon>
        <taxon>Cyanophyceae</taxon>
        <taxon>Nostocales</taxon>
        <taxon>Tolypothrichaceae</taxon>
        <taxon>Tolypothrix</taxon>
    </lineage>
</organism>
<proteinExistence type="predicted"/>
<dbReference type="KEGG" id="ttq:NIES37_06770"/>
<dbReference type="RefSeq" id="WP_096573904.1">
    <property type="nucleotide sequence ID" value="NZ_CAWNJS010000001.1"/>
</dbReference>
<accession>A0A1Z4MTJ1</accession>
<name>A0A1Z4MTJ1_9CYAN</name>
<sequence length="554" mass="61949">MQSKGWKNFVFAVLLAIGGANCYCIRVGKASAASSHGNLASKLNPPKTLASNVTSLAIAQIANGQCELLQPDANNNPLAELAKINRIHNFPKPTHRIPFSGQIDIQNLNQSSSCLENFQKSNNSLQLSLLDSAVEAAKTNFNCQDNWCQQPSNLKVLYSQKLPKSTAPGQVTAQVNQQPPNTSNPPPPNNPPNNPPPNNPPPNEPPPNNPPPNNPPPNNPPPNDPPPLEVQPNTVPSPSPSQIEQLLETPRLNYSQRLERLRQRLQRQTQSPSETNNLELGLRVKPRTIEDPPQLEQQPPTPIEKPVPQFQPIGILEARVGYFYTDNIFSSTVDPIPDSLIFYGLTLASAYFPLGSRTYISGSIDGTQIHYFDQSLYDYNQLRFNVSLYQQLSRRMYGEIAWSNQMLFYANNSDTFNSGDRFLSENSIRLSIGRRDPLSSKLFLDSFYGLSVSFADPESRSRIINSLWLSLSYYVQKPLQVGINYQFNLSNFTNRPDAREDEFHRLFGHLTYRVSKNSNLNLQTGVSFGGSTAPNIDFNGWFFSLNYNLELGQF</sequence>
<dbReference type="Proteomes" id="UP000218785">
    <property type="component" value="Chromosome"/>
</dbReference>
<reference evidence="2 3" key="1">
    <citation type="submission" date="2017-06" db="EMBL/GenBank/DDBJ databases">
        <title>Genome sequencing of cyanobaciteial culture collection at National Institute for Environmental Studies (NIES).</title>
        <authorList>
            <person name="Hirose Y."/>
            <person name="Shimura Y."/>
            <person name="Fujisawa T."/>
            <person name="Nakamura Y."/>
            <person name="Kawachi M."/>
        </authorList>
    </citation>
    <scope>NUCLEOTIDE SEQUENCE [LARGE SCALE GENOMIC DNA]</scope>
    <source>
        <strain evidence="2 3">NIES-37</strain>
    </source>
</reference>
<dbReference type="EMBL" id="AP018248">
    <property type="protein sequence ID" value="BAY96741.1"/>
    <property type="molecule type" value="Genomic_DNA"/>
</dbReference>
<evidence type="ECO:0000313" key="2">
    <source>
        <dbReference type="EMBL" id="BAY96741.1"/>
    </source>
</evidence>
<dbReference type="AlphaFoldDB" id="A0A1Z4MTJ1"/>